<dbReference type="Proteomes" id="UP001292079">
    <property type="component" value="Unassembled WGS sequence"/>
</dbReference>
<dbReference type="AlphaFoldDB" id="A0AAE2D9F9"/>
<keyword evidence="3" id="KW-1185">Reference proteome</keyword>
<reference evidence="2" key="1">
    <citation type="submission" date="2022-04" db="EMBL/GenBank/DDBJ databases">
        <authorList>
            <person name="Xu L."/>
            <person name="Lv Z."/>
        </authorList>
    </citation>
    <scope>NUCLEOTIDE SEQUENCE</scope>
    <source>
        <strain evidence="2">LV_2022a</strain>
    </source>
</reference>
<sequence length="115" mass="13301">MCFISLITCELHANTHVLSTFDFSHSLFGKDLKESEQQQQGQYERSNFPQVPLPASPVLIRLWLNELRAKNPFFDDATLVIRVPMNIEQNKSTNNNNNMDDSKNQDNDLKIKSYI</sequence>
<evidence type="ECO:0000313" key="2">
    <source>
        <dbReference type="EMBL" id="KAK4476276.1"/>
    </source>
</evidence>
<evidence type="ECO:0000256" key="1">
    <source>
        <dbReference type="SAM" id="MobiDB-lite"/>
    </source>
</evidence>
<accession>A0AAE2D9F9</accession>
<reference evidence="2" key="2">
    <citation type="journal article" date="2023" name="Infect Dis Poverty">
        <title>Chromosome-scale genome of the human blood fluke Schistosoma mekongi and its implications for public health.</title>
        <authorList>
            <person name="Zhou M."/>
            <person name="Xu L."/>
            <person name="Xu D."/>
            <person name="Chen W."/>
            <person name="Khan J."/>
            <person name="Hu Y."/>
            <person name="Huang H."/>
            <person name="Wei H."/>
            <person name="Zhang Y."/>
            <person name="Chusongsang P."/>
            <person name="Tanasarnprasert K."/>
            <person name="Hu X."/>
            <person name="Limpanont Y."/>
            <person name="Lv Z."/>
        </authorList>
    </citation>
    <scope>NUCLEOTIDE SEQUENCE</scope>
    <source>
        <strain evidence="2">LV_2022a</strain>
    </source>
</reference>
<proteinExistence type="predicted"/>
<protein>
    <submittedName>
        <fullName evidence="2">Uncharacterized protein</fullName>
    </submittedName>
</protein>
<comment type="caution">
    <text evidence="2">The sequence shown here is derived from an EMBL/GenBank/DDBJ whole genome shotgun (WGS) entry which is preliminary data.</text>
</comment>
<dbReference type="EMBL" id="JALJAT010000001">
    <property type="protein sequence ID" value="KAK4476276.1"/>
    <property type="molecule type" value="Genomic_DNA"/>
</dbReference>
<name>A0AAE2D9F9_SCHME</name>
<evidence type="ECO:0000313" key="3">
    <source>
        <dbReference type="Proteomes" id="UP001292079"/>
    </source>
</evidence>
<feature type="compositionally biased region" description="Low complexity" evidence="1">
    <location>
        <begin position="89"/>
        <end position="99"/>
    </location>
</feature>
<gene>
    <name evidence="2" type="ORF">MN116_000694</name>
</gene>
<organism evidence="2 3">
    <name type="scientific">Schistosoma mekongi</name>
    <name type="common">Parasitic worm</name>
    <dbReference type="NCBI Taxonomy" id="38744"/>
    <lineage>
        <taxon>Eukaryota</taxon>
        <taxon>Metazoa</taxon>
        <taxon>Spiralia</taxon>
        <taxon>Lophotrochozoa</taxon>
        <taxon>Platyhelminthes</taxon>
        <taxon>Trematoda</taxon>
        <taxon>Digenea</taxon>
        <taxon>Strigeidida</taxon>
        <taxon>Schistosomatoidea</taxon>
        <taxon>Schistosomatidae</taxon>
        <taxon>Schistosoma</taxon>
    </lineage>
</organism>
<feature type="region of interest" description="Disordered" evidence="1">
    <location>
        <begin position="87"/>
        <end position="107"/>
    </location>
</feature>